<reference evidence="2 3" key="1">
    <citation type="journal article" date="2016" name="Front. Microbiol.">
        <title>Single-Cell (Meta-)Genomics of a Dimorphic Candidatus Thiomargarita nelsonii Reveals Genomic Plasticity.</title>
        <authorList>
            <person name="Flood B.E."/>
            <person name="Fliss P."/>
            <person name="Jones D.S."/>
            <person name="Dick G.J."/>
            <person name="Jain S."/>
            <person name="Kaster A.K."/>
            <person name="Winkel M."/>
            <person name="Mussmann M."/>
            <person name="Bailey J."/>
        </authorList>
    </citation>
    <scope>NUCLEOTIDE SEQUENCE [LARGE SCALE GENOMIC DNA]</scope>
    <source>
        <strain evidence="2">Hydrate Ridge</strain>
    </source>
</reference>
<dbReference type="Gene3D" id="1.20.58.2200">
    <property type="match status" value="1"/>
</dbReference>
<dbReference type="InterPro" id="IPR038440">
    <property type="entry name" value="FimV_C_sf"/>
</dbReference>
<organism evidence="2 3">
    <name type="scientific">Candidatus Thiomargarita nelsonii</name>
    <dbReference type="NCBI Taxonomy" id="1003181"/>
    <lineage>
        <taxon>Bacteria</taxon>
        <taxon>Pseudomonadati</taxon>
        <taxon>Pseudomonadota</taxon>
        <taxon>Gammaproteobacteria</taxon>
        <taxon>Thiotrichales</taxon>
        <taxon>Thiotrichaceae</taxon>
        <taxon>Thiomargarita</taxon>
    </lineage>
</organism>
<protein>
    <recommendedName>
        <fullName evidence="1">Type II secretion system protein GspE N-terminal domain-containing protein</fullName>
    </recommendedName>
</protein>
<evidence type="ECO:0000313" key="2">
    <source>
        <dbReference type="EMBL" id="KHD05183.1"/>
    </source>
</evidence>
<dbReference type="InterPro" id="IPR037257">
    <property type="entry name" value="T2SS_E_N_sf"/>
</dbReference>
<dbReference type="EMBL" id="JSZA02000002">
    <property type="protein sequence ID" value="KHD05183.1"/>
    <property type="molecule type" value="Genomic_DNA"/>
</dbReference>
<dbReference type="Gene3D" id="3.30.300.160">
    <property type="entry name" value="Type II secretion system, protein E, N-terminal domain"/>
    <property type="match status" value="1"/>
</dbReference>
<evidence type="ECO:0000313" key="3">
    <source>
        <dbReference type="Proteomes" id="UP000030428"/>
    </source>
</evidence>
<dbReference type="AlphaFoldDB" id="A0A0A6P336"/>
<comment type="caution">
    <text evidence="2">The sequence shown here is derived from an EMBL/GenBank/DDBJ whole genome shotgun (WGS) entry which is preliminary data.</text>
</comment>
<dbReference type="InterPro" id="IPR007831">
    <property type="entry name" value="T2SS_GspE_N"/>
</dbReference>
<feature type="domain" description="Type II secretion system protein GspE N-terminal" evidence="1">
    <location>
        <begin position="556"/>
        <end position="641"/>
    </location>
</feature>
<dbReference type="SUPFAM" id="SSF160246">
    <property type="entry name" value="EspE N-terminal domain-like"/>
    <property type="match status" value="1"/>
</dbReference>
<dbReference type="Pfam" id="PF05157">
    <property type="entry name" value="MshEN"/>
    <property type="match status" value="1"/>
</dbReference>
<sequence>MADVQDKSWTPKYNNIMKYPFKVTINDQQRAEQIKDDVQIGHYFVFVRHKKATSVERLRRLSVKKYFKNNVLPLVNQAVKLDGVTITPQHRDIEPIACVVTDRKLYRAEQDTVRFFIAFPTPPEDLRLTINSNGEMFSERLVKLTDGVGIETVSKLPPGSYEAQLSIADRRICVPASFTVTEEHLAPLSAQLIKHKLKEEAATFLFELEVESYQMPFEGKLMVTLIEQGLEVADTIPKAVSPGYYVGSIPMSGSGPFSLRVTVDAKRLTQVPIPGTTPQVFEDKTTVINELGEEKFFSMISEAKALPLRGGYLMEGDFFATALTVEEIVTNERLIQVNTDVESLVLVNLDLISGQYVIQEEGNVTAGNTITVRTDSPFCTVFVGGFVNEQAFEGYTTFIKPQTFQLSVETPKSIRPDTDLVVRLKGLVDKTMPVLLCVREEGITSKPEVSLAAAAKRSIDTATEGMDSRAFSTMEELLNDSSYLMVTSDEDDIIEINSELKVHADLAQWLLDLGEADTAHNLLTESIAKGNLAEKARAEEMLQGTETTHTAVAKKFGIPLVALESVELKPEVIKLVDKKRLRKHQVLPLFKRGDCLFVALSDPTNAELVLNEIKSHTDMQIEAILVEADKLESFIEHALEFDLSHEDEIIEQIELGETDKTSKDFADGDELSNYVETLSHEEEDEFSKYLDTFSLDDEEYEYFSGEDEMSEKEQLSPEEELSQYLDELSSGEYSGEKYLTQYLETFSIDEETQTESGKGYQTNAIESQYIEYKNVLYYKLINLNESADIVIPLGDSQGSLTVETFAMTKGEWTQNHTTVKVEQR</sequence>
<evidence type="ECO:0000259" key="1">
    <source>
        <dbReference type="Pfam" id="PF05157"/>
    </source>
</evidence>
<gene>
    <name evidence="2" type="ORF">PN36_00685</name>
</gene>
<accession>A0A0A6P336</accession>
<name>A0A0A6P336_9GAMM</name>
<proteinExistence type="predicted"/>
<keyword evidence="3" id="KW-1185">Reference proteome</keyword>
<dbReference type="Proteomes" id="UP000030428">
    <property type="component" value="Unassembled WGS sequence"/>
</dbReference>